<organism evidence="2 3">
    <name type="scientific">Plutella xylostella</name>
    <name type="common">Diamondback moth</name>
    <name type="synonym">Plutella maculipennis</name>
    <dbReference type="NCBI Taxonomy" id="51655"/>
    <lineage>
        <taxon>Eukaryota</taxon>
        <taxon>Metazoa</taxon>
        <taxon>Ecdysozoa</taxon>
        <taxon>Arthropoda</taxon>
        <taxon>Hexapoda</taxon>
        <taxon>Insecta</taxon>
        <taxon>Pterygota</taxon>
        <taxon>Neoptera</taxon>
        <taxon>Endopterygota</taxon>
        <taxon>Lepidoptera</taxon>
        <taxon>Glossata</taxon>
        <taxon>Ditrysia</taxon>
        <taxon>Yponomeutoidea</taxon>
        <taxon>Plutellidae</taxon>
        <taxon>Plutella</taxon>
    </lineage>
</organism>
<feature type="compositionally biased region" description="Polar residues" evidence="1">
    <location>
        <begin position="1"/>
        <end position="16"/>
    </location>
</feature>
<proteinExistence type="predicted"/>
<feature type="region of interest" description="Disordered" evidence="1">
    <location>
        <begin position="1"/>
        <end position="52"/>
    </location>
</feature>
<evidence type="ECO:0000256" key="1">
    <source>
        <dbReference type="SAM" id="MobiDB-lite"/>
    </source>
</evidence>
<evidence type="ECO:0000313" key="2">
    <source>
        <dbReference type="EMBL" id="KAG7295722.1"/>
    </source>
</evidence>
<sequence length="52" mass="5746">MRRSAAVTSSLELQSKSNKHAKFHNSTPPPPPPHREQNITPPRLVVRLPAPA</sequence>
<dbReference type="EMBL" id="JAHIBW010000029">
    <property type="protein sequence ID" value="KAG7295722.1"/>
    <property type="molecule type" value="Genomic_DNA"/>
</dbReference>
<name>A0ABQ7PRX0_PLUXY</name>
<keyword evidence="3" id="KW-1185">Reference proteome</keyword>
<protein>
    <submittedName>
        <fullName evidence="2">Uncharacterized protein</fullName>
    </submittedName>
</protein>
<dbReference type="Proteomes" id="UP000823941">
    <property type="component" value="Chromosome 29"/>
</dbReference>
<evidence type="ECO:0000313" key="3">
    <source>
        <dbReference type="Proteomes" id="UP000823941"/>
    </source>
</evidence>
<gene>
    <name evidence="2" type="ORF">JYU34_020763</name>
</gene>
<accession>A0ABQ7PRX0</accession>
<comment type="caution">
    <text evidence="2">The sequence shown here is derived from an EMBL/GenBank/DDBJ whole genome shotgun (WGS) entry which is preliminary data.</text>
</comment>
<reference evidence="2 3" key="1">
    <citation type="submission" date="2021-06" db="EMBL/GenBank/DDBJ databases">
        <title>A haploid diamondback moth (Plutella xylostella L.) genome assembly resolves 31 chromosomes and identifies a diamide resistance mutation.</title>
        <authorList>
            <person name="Ward C.M."/>
            <person name="Perry K.D."/>
            <person name="Baker G."/>
            <person name="Powis K."/>
            <person name="Heckel D.G."/>
            <person name="Baxter S.W."/>
        </authorList>
    </citation>
    <scope>NUCLEOTIDE SEQUENCE [LARGE SCALE GENOMIC DNA]</scope>
    <source>
        <strain evidence="2 3">LV</strain>
        <tissue evidence="2">Single pupa</tissue>
    </source>
</reference>